<sequence>MADIFDEFPHILVPVTFSNNEPYNYLIREKQQYNFEKLTAIIENELLLLNGDTIQLPQEIVLPTQDINALIRFIYPDFSADSDPQYLVEHAILAPKNEHINAINAAIMNQFPVDAVDYFSADIIESQTDSEHQYPI</sequence>
<evidence type="ECO:0000313" key="1">
    <source>
        <dbReference type="EMBL" id="CAG8630023.1"/>
    </source>
</evidence>
<name>A0ACA9NAT4_9GLOM</name>
<dbReference type="EMBL" id="CAJVQC010011684">
    <property type="protein sequence ID" value="CAG8630023.1"/>
    <property type="molecule type" value="Genomic_DNA"/>
</dbReference>
<feature type="non-terminal residue" evidence="1">
    <location>
        <position position="136"/>
    </location>
</feature>
<organism evidence="1 2">
    <name type="scientific">Racocetra persica</name>
    <dbReference type="NCBI Taxonomy" id="160502"/>
    <lineage>
        <taxon>Eukaryota</taxon>
        <taxon>Fungi</taxon>
        <taxon>Fungi incertae sedis</taxon>
        <taxon>Mucoromycota</taxon>
        <taxon>Glomeromycotina</taxon>
        <taxon>Glomeromycetes</taxon>
        <taxon>Diversisporales</taxon>
        <taxon>Gigasporaceae</taxon>
        <taxon>Racocetra</taxon>
    </lineage>
</organism>
<comment type="caution">
    <text evidence="1">The sequence shown here is derived from an EMBL/GenBank/DDBJ whole genome shotgun (WGS) entry which is preliminary data.</text>
</comment>
<proteinExistence type="predicted"/>
<gene>
    <name evidence="1" type="ORF">RPERSI_LOCUS7066</name>
</gene>
<reference evidence="1" key="1">
    <citation type="submission" date="2021-06" db="EMBL/GenBank/DDBJ databases">
        <authorList>
            <person name="Kallberg Y."/>
            <person name="Tangrot J."/>
            <person name="Rosling A."/>
        </authorList>
    </citation>
    <scope>NUCLEOTIDE SEQUENCE</scope>
    <source>
        <strain evidence="1">MA461A</strain>
    </source>
</reference>
<accession>A0ACA9NAT4</accession>
<evidence type="ECO:0000313" key="2">
    <source>
        <dbReference type="Proteomes" id="UP000789920"/>
    </source>
</evidence>
<dbReference type="Proteomes" id="UP000789920">
    <property type="component" value="Unassembled WGS sequence"/>
</dbReference>
<protein>
    <submittedName>
        <fullName evidence="1">10050_t:CDS:1</fullName>
    </submittedName>
</protein>
<keyword evidence="2" id="KW-1185">Reference proteome</keyword>